<accession>A0A1Y2K1N0</accession>
<feature type="domain" description="Glycosyltransferase 2-like" evidence="1">
    <location>
        <begin position="8"/>
        <end position="120"/>
    </location>
</feature>
<dbReference type="Gene3D" id="3.90.550.10">
    <property type="entry name" value="Spore Coat Polysaccharide Biosynthesis Protein SpsA, Chain A"/>
    <property type="match status" value="1"/>
</dbReference>
<dbReference type="SUPFAM" id="SSF53448">
    <property type="entry name" value="Nucleotide-diphospho-sugar transferases"/>
    <property type="match status" value="1"/>
</dbReference>
<evidence type="ECO:0000313" key="3">
    <source>
        <dbReference type="Proteomes" id="UP000194003"/>
    </source>
</evidence>
<dbReference type="PANTHER" id="PTHR43685:SF2">
    <property type="entry name" value="GLYCOSYLTRANSFERASE 2-LIKE DOMAIN-CONTAINING PROTEIN"/>
    <property type="match status" value="1"/>
</dbReference>
<dbReference type="AlphaFoldDB" id="A0A1Y2K1N0"/>
<name>A0A1Y2K1N0_9PROT</name>
<evidence type="ECO:0000313" key="2">
    <source>
        <dbReference type="EMBL" id="OSM01913.1"/>
    </source>
</evidence>
<comment type="caution">
    <text evidence="2">The sequence shown here is derived from an EMBL/GenBank/DDBJ whole genome shotgun (WGS) entry which is preliminary data.</text>
</comment>
<proteinExistence type="predicted"/>
<protein>
    <submittedName>
        <fullName evidence="2">Putative glycosyl transferase WbiE</fullName>
    </submittedName>
</protein>
<dbReference type="STRING" id="1434232.MAIT1_01978"/>
<dbReference type="InterPro" id="IPR050834">
    <property type="entry name" value="Glycosyltransf_2"/>
</dbReference>
<dbReference type="CDD" id="cd00761">
    <property type="entry name" value="Glyco_tranf_GTA_type"/>
    <property type="match status" value="1"/>
</dbReference>
<keyword evidence="3" id="KW-1185">Reference proteome</keyword>
<dbReference type="PANTHER" id="PTHR43685">
    <property type="entry name" value="GLYCOSYLTRANSFERASE"/>
    <property type="match status" value="1"/>
</dbReference>
<reference evidence="2 3" key="1">
    <citation type="journal article" date="2016" name="BMC Genomics">
        <title>Combined genomic and structural analyses of a cultured magnetotactic bacterium reveals its niche adaptation to a dynamic environment.</title>
        <authorList>
            <person name="Araujo A.C."/>
            <person name="Morillo V."/>
            <person name="Cypriano J."/>
            <person name="Teixeira L.C."/>
            <person name="Leao P."/>
            <person name="Lyra S."/>
            <person name="Almeida L.G."/>
            <person name="Bazylinski D.A."/>
            <person name="Vasconcellos A.T."/>
            <person name="Abreu F."/>
            <person name="Lins U."/>
        </authorList>
    </citation>
    <scope>NUCLEOTIDE SEQUENCE [LARGE SCALE GENOMIC DNA]</scope>
    <source>
        <strain evidence="2 3">IT-1</strain>
    </source>
</reference>
<dbReference type="RefSeq" id="WP_085444419.1">
    <property type="nucleotide sequence ID" value="NZ_LVJN01000020.1"/>
</dbReference>
<dbReference type="Proteomes" id="UP000194003">
    <property type="component" value="Unassembled WGS sequence"/>
</dbReference>
<evidence type="ECO:0000259" key="1">
    <source>
        <dbReference type="Pfam" id="PF00535"/>
    </source>
</evidence>
<dbReference type="Pfam" id="PF00535">
    <property type="entry name" value="Glycos_transf_2"/>
    <property type="match status" value="1"/>
</dbReference>
<dbReference type="EMBL" id="LVJN01000020">
    <property type="protein sequence ID" value="OSM01913.1"/>
    <property type="molecule type" value="Genomic_DNA"/>
</dbReference>
<gene>
    <name evidence="2" type="ORF">MAIT1_01978</name>
</gene>
<organism evidence="2 3">
    <name type="scientific">Magnetofaba australis IT-1</name>
    <dbReference type="NCBI Taxonomy" id="1434232"/>
    <lineage>
        <taxon>Bacteria</taxon>
        <taxon>Pseudomonadati</taxon>
        <taxon>Pseudomonadota</taxon>
        <taxon>Magnetococcia</taxon>
        <taxon>Magnetococcales</taxon>
        <taxon>Magnetococcaceae</taxon>
        <taxon>Magnetofaba</taxon>
    </lineage>
</organism>
<dbReference type="GO" id="GO:0016740">
    <property type="term" value="F:transferase activity"/>
    <property type="evidence" value="ECO:0007669"/>
    <property type="project" value="UniProtKB-KW"/>
</dbReference>
<dbReference type="OrthoDB" id="6383742at2"/>
<sequence length="278" mass="31376">MNRAPAISVIVRTAGARPDLLLRALDSLAQQSFRDFEIILSEAPNCALDTVLASWRAAGEARPALRRVVQPHGGRSQAGNLGVAAAHAPLVCFLDDDDVCFPHHLHTLHHGMRQAGDEVSAVYAKAIERRCGRFPRWGRERVVGEVPFLPVRLWLGNFLPIQAVLMRKSRFQAIGGFDPELDALEDWDLWLRLSQTGAMTGLDAVTSRFDIPASGQWRRRRQAEHAQARQRIESKLAHLSVTLRMEQVSAQRNAWREQFVQLTPARDLLRILARRLRR</sequence>
<keyword evidence="2" id="KW-0808">Transferase</keyword>
<dbReference type="InterPro" id="IPR001173">
    <property type="entry name" value="Glyco_trans_2-like"/>
</dbReference>
<dbReference type="InterPro" id="IPR029044">
    <property type="entry name" value="Nucleotide-diphossugar_trans"/>
</dbReference>